<comment type="caution">
    <text evidence="2">The sequence shown here is derived from an EMBL/GenBank/DDBJ whole genome shotgun (WGS) entry which is preliminary data.</text>
</comment>
<feature type="non-terminal residue" evidence="2">
    <location>
        <position position="626"/>
    </location>
</feature>
<dbReference type="Proteomes" id="UP000265618">
    <property type="component" value="Unassembled WGS sequence"/>
</dbReference>
<reference evidence="2 3" key="1">
    <citation type="journal article" date="2018" name="PLoS ONE">
        <title>The draft genome of Kipferlia bialata reveals reductive genome evolution in fornicate parasites.</title>
        <authorList>
            <person name="Tanifuji G."/>
            <person name="Takabayashi S."/>
            <person name="Kume K."/>
            <person name="Takagi M."/>
            <person name="Nakayama T."/>
            <person name="Kamikawa R."/>
            <person name="Inagaki Y."/>
            <person name="Hashimoto T."/>
        </authorList>
    </citation>
    <scope>NUCLEOTIDE SEQUENCE [LARGE SCALE GENOMIC DNA]</scope>
    <source>
        <strain evidence="2">NY0173</strain>
    </source>
</reference>
<dbReference type="AlphaFoldDB" id="A0A9K3GN08"/>
<evidence type="ECO:0000256" key="1">
    <source>
        <dbReference type="SAM" id="MobiDB-lite"/>
    </source>
</evidence>
<keyword evidence="3" id="KW-1185">Reference proteome</keyword>
<sequence>ESLTLADRTIHDELPTLLRPILPLKGTLDKALAMWTEAEGREREAETIRRRLSYKHTVTSLQRALNTADVFTSYTLLSALLDIDTETQGDGDTSPASDVSEISAENRDIQTQQQELRGQYLRMCRDTLRQQVGDVSGSTEACAHALSSECGRVVSCMVGVMARGEGRTERGRETERGYVVEHLASACVGAFVRQAQGVARVAKILADTNPAPTLHPPQTKGERDKEREKGEGEESQRTLAMAADAISQLCVIASQQLALLWRHVVSLPKLMPGDSSASSAGSSASTGAAQMGTSVQREGGDVRVRREMCLIGCRGTERVAKALISECVPMLRDLLSVISSSDLSAEPLPNMDSRERERERGSSRRGTLSASVSTALSASLSVSDNGRREAGGMSMGQDSGDRGEDNRYQACDAASNAFTVGCGLLARIEDLGKATASDAHHRLVLSVAQRAGEGAGEAVDVDVEPHMPGSMLESVQDLLVDYSISEHGMVSCILAGILDSAAHDTHRHVESARVQETDTPSTHGTPLPYVDDYLSVAFKSLSRCLRVASLSQGPLLGVLSAVRETLLSHLPSLSTPTPDTLPSLLSLKSRLESLDGLSLDTQTKAKAKGGMGALEGVVKAQLAEVI</sequence>
<gene>
    <name evidence="2" type="ORF">KIPB_010523</name>
</gene>
<evidence type="ECO:0000313" key="2">
    <source>
        <dbReference type="EMBL" id="GIQ88305.1"/>
    </source>
</evidence>
<proteinExistence type="predicted"/>
<feature type="region of interest" description="Disordered" evidence="1">
    <location>
        <begin position="345"/>
        <end position="407"/>
    </location>
</feature>
<feature type="compositionally biased region" description="Basic and acidic residues" evidence="1">
    <location>
        <begin position="220"/>
        <end position="236"/>
    </location>
</feature>
<protein>
    <submittedName>
        <fullName evidence="2">Uncharacterized protein</fullName>
    </submittedName>
</protein>
<feature type="compositionally biased region" description="Basic and acidic residues" evidence="1">
    <location>
        <begin position="352"/>
        <end position="362"/>
    </location>
</feature>
<feature type="region of interest" description="Disordered" evidence="1">
    <location>
        <begin position="85"/>
        <end position="111"/>
    </location>
</feature>
<feature type="compositionally biased region" description="Low complexity" evidence="1">
    <location>
        <begin position="364"/>
        <end position="383"/>
    </location>
</feature>
<accession>A0A9K3GN08</accession>
<organism evidence="2 3">
    <name type="scientific">Kipferlia bialata</name>
    <dbReference type="NCBI Taxonomy" id="797122"/>
    <lineage>
        <taxon>Eukaryota</taxon>
        <taxon>Metamonada</taxon>
        <taxon>Carpediemonas-like organisms</taxon>
        <taxon>Kipferlia</taxon>
    </lineage>
</organism>
<name>A0A9K3GN08_9EUKA</name>
<feature type="region of interest" description="Disordered" evidence="1">
    <location>
        <begin position="208"/>
        <end position="237"/>
    </location>
</feature>
<feature type="region of interest" description="Disordered" evidence="1">
    <location>
        <begin position="272"/>
        <end position="299"/>
    </location>
</feature>
<evidence type="ECO:0000313" key="3">
    <source>
        <dbReference type="Proteomes" id="UP000265618"/>
    </source>
</evidence>
<feature type="non-terminal residue" evidence="2">
    <location>
        <position position="1"/>
    </location>
</feature>
<dbReference type="EMBL" id="BDIP01003939">
    <property type="protein sequence ID" value="GIQ88305.1"/>
    <property type="molecule type" value="Genomic_DNA"/>
</dbReference>
<feature type="compositionally biased region" description="Low complexity" evidence="1">
    <location>
        <begin position="275"/>
        <end position="289"/>
    </location>
</feature>